<dbReference type="InterPro" id="IPR008965">
    <property type="entry name" value="CBM2/CBM3_carb-bd_dom_sf"/>
</dbReference>
<feature type="domain" description="Fibronectin type-III" evidence="6">
    <location>
        <begin position="420"/>
        <end position="510"/>
    </location>
</feature>
<proteinExistence type="inferred from homology"/>
<dbReference type="InterPro" id="IPR018247">
    <property type="entry name" value="EF_Hand_1_Ca_BS"/>
</dbReference>
<feature type="domain" description="Fibronectin type-III" evidence="6">
    <location>
        <begin position="234"/>
        <end position="327"/>
    </location>
</feature>
<feature type="domain" description="Fibronectin type-III" evidence="6">
    <location>
        <begin position="1058"/>
        <end position="1150"/>
    </location>
</feature>
<sequence>MNRRITNFILSSLLILNLLPLVPTPAAAATTAPMPFVEDFESITDATIAADYTLKETTGSTVRVVDDPVTPGNKVVYLYDPGAGQAGIGRDFTSTSGIATFEFDYMQPDVGGGAKVFDLYSGSTVALEIQAQTAGNFTYTGPGTVFGQGLLAANTWVRFRIVVDMNAGAARQVTIYVGKRGETLQEVTGITTFKSAVTNVNKFDSTTPGGSAKSQYLDNINFYAGTTPPGPALPTAAPAGLAAVAGDNQVSLTWNAVAGSTGTVYTVKRGTQAGGPYTQVGTGSTTSFIDSTAVNGTAYYYVVTAKGLGQSESAASNEVAASPVAPAIPPNAPSGVTATAGNGQVLLSWTAVSNAASYKIMRGTDGQSFAQFGGSLTAANYTDSAVTNGTKYYYKVVAVNPYGETSSTIVNATPVSNPLPPAAPAGLTATAGNGQVVLSWTPVSEATSYTVKRSTNGQTYANVATGLTATSYTNSGLTNDTKYYYVVSAVNLNGESGNSAAANATPLAPPALDSYNLAGFSYGNTGGGNIPETDAKYIKVYNATDFAKAVNRKNGYKVVEIMNDLNLGWNELSAEAKTTAGALFVANATPQTHPVLMQTGVSKIYLDTLSNITIFSANGSKIKHAGFTIKHGSNIIIRNLEFDELWEWDELTKGDYDKNDWDYMTLEDESKVWIDHCTFNKSYDGGIDVKQGSSGVTISWSLFKGDDRGPNSWVTQQIHALEANKASYAMYKFLRDQGLSVEDIIAVAAGQKKQHLVGATEFDSKNPNLQVTLHHNYYKDMQDRMPRLRGGNVHAYNIVMDSANNWAAKKRINSTQEAAISAKGYHFGVTSNGAISTEGGAVLVENSEIVDVFYPMRNNQVDAAKSQYTGKILAKDTIYSLDGVTFRGNSDTLNSPMTPVPATPLEFSWSGMTDLPYTYTLDDPSTVKSRLTAEDGAGAGKLAWPKANWLLASGYSSDGSAPTAPTTVGGVSATGTNNGQVALKWNAVSGATSYNIKRSTVNGGSYQTLTTVPGLSYTDTSVSVGTAYYYVISAVNSVGEGSDSVQVSCTPAIVTVVAPSAPTSVNAAAGDAQVTITWGSTSGATSYKVKRSTTDGQNYSEIANNITTTNYKDTNVTNGTVYYYVVNAVNEAGDSVNSSQASAKPVAGQDVTTGMSLLVNDNFDAQTTGAKPDGYEVSELGGAVQIANVPSSSNKSIFINDTNASSFSQISKSFPEQTKKVIVQADFMQQTKANSAKVIRVQPAQGGTLPAVSIETVSGNLTYRVAGATDTYTVLSGYNANTWYTIQIVADIETQKADVYINGVAKIQQAPFYAANNSLSLLESYTSNGGTVGHYIDNVKIYGALDHLGLAASLSEVQPVGLGQSFSTNYGLSGVSSNASAAIYAQDVTIQFDAAAVEYVSAQSLKTGLSIVQVKTDIPGQIRMIVASQGPSGAVTTDGPLIKLNWKAKSTGQSATTTISVSQAKLSNSQGDITQANAASVKIQFVGLNKSALQSAVTGAQAAYDTTVEGNRMGQYPTGSKATLKAAIDAANALLANSEANQQQLDSGASVLSQVLQQFKALAQKPNIGDLGIVAAAYGLKSNSPNWNEIKIYDVNNDGEISITDLVDVARQMP</sequence>
<evidence type="ECO:0000259" key="5">
    <source>
        <dbReference type="PROSITE" id="PS50222"/>
    </source>
</evidence>
<keyword evidence="4" id="KW-0732">Signal</keyword>
<dbReference type="InterPro" id="IPR012334">
    <property type="entry name" value="Pectin_lyas_fold"/>
</dbReference>
<dbReference type="CDD" id="cd00063">
    <property type="entry name" value="FN3"/>
    <property type="match status" value="4"/>
</dbReference>
<dbReference type="Pfam" id="PF00544">
    <property type="entry name" value="Pectate_lyase_4"/>
    <property type="match status" value="2"/>
</dbReference>
<feature type="signal peptide" evidence="4">
    <location>
        <begin position="1"/>
        <end position="28"/>
    </location>
</feature>
<gene>
    <name evidence="7" type="ORF">NV381_31355</name>
</gene>
<organism evidence="7 8">
    <name type="scientific">Paenibacillus radicis</name>
    <name type="common">ex Xue et al. 2023</name>
    <dbReference type="NCBI Taxonomy" id="2972489"/>
    <lineage>
        <taxon>Bacteria</taxon>
        <taxon>Bacillati</taxon>
        <taxon>Bacillota</taxon>
        <taxon>Bacilli</taxon>
        <taxon>Bacillales</taxon>
        <taxon>Paenibacillaceae</taxon>
        <taxon>Paenibacillus</taxon>
    </lineage>
</organism>
<evidence type="ECO:0000313" key="8">
    <source>
        <dbReference type="Proteomes" id="UP001300012"/>
    </source>
</evidence>
<dbReference type="SUPFAM" id="SSF51126">
    <property type="entry name" value="Pectin lyase-like"/>
    <property type="match status" value="1"/>
</dbReference>
<evidence type="ECO:0000256" key="2">
    <source>
        <dbReference type="ARBA" id="ARBA00023239"/>
    </source>
</evidence>
<dbReference type="InterPro" id="IPR011050">
    <property type="entry name" value="Pectin_lyase_fold/virulence"/>
</dbReference>
<dbReference type="EMBL" id="JANQBD010000031">
    <property type="protein sequence ID" value="MCR8635712.1"/>
    <property type="molecule type" value="Genomic_DNA"/>
</dbReference>
<feature type="domain" description="Fibronectin type-III" evidence="6">
    <location>
        <begin position="964"/>
        <end position="1054"/>
    </location>
</feature>
<dbReference type="SMART" id="SM00060">
    <property type="entry name" value="FN3"/>
    <property type="match status" value="5"/>
</dbReference>
<evidence type="ECO:0000259" key="6">
    <source>
        <dbReference type="PROSITE" id="PS50853"/>
    </source>
</evidence>
<dbReference type="InterPro" id="IPR036116">
    <property type="entry name" value="FN3_sf"/>
</dbReference>
<dbReference type="InterPro" id="IPR002022">
    <property type="entry name" value="Pec_lyase"/>
</dbReference>
<dbReference type="Proteomes" id="UP001300012">
    <property type="component" value="Unassembled WGS sequence"/>
</dbReference>
<keyword evidence="2 3" id="KW-0456">Lyase</keyword>
<dbReference type="PROSITE" id="PS00018">
    <property type="entry name" value="EF_HAND_1"/>
    <property type="match status" value="1"/>
</dbReference>
<dbReference type="InterPro" id="IPR045032">
    <property type="entry name" value="PEL"/>
</dbReference>
<accession>A0ABT1YRP6</accession>
<dbReference type="InterPro" id="IPR036439">
    <property type="entry name" value="Dockerin_dom_sf"/>
</dbReference>
<dbReference type="PROSITE" id="PS50853">
    <property type="entry name" value="FN3"/>
    <property type="match status" value="5"/>
</dbReference>
<dbReference type="PROSITE" id="PS50222">
    <property type="entry name" value="EF_HAND_2"/>
    <property type="match status" value="1"/>
</dbReference>
<keyword evidence="3" id="KW-0964">Secreted</keyword>
<reference evidence="7 8" key="1">
    <citation type="submission" date="2022-08" db="EMBL/GenBank/DDBJ databases">
        <title>Paenibacillus endoradicis sp. nov., Paenibacillus radicibacter sp. nov and Paenibacillus pararadicis sp. nov., three cold-adapted plant growth-promoting bacteria isolated from root of Larix gmelinii in Great Khingan.</title>
        <authorList>
            <person name="Xue H."/>
        </authorList>
    </citation>
    <scope>NUCLEOTIDE SEQUENCE [LARGE SCALE GENOMIC DNA]</scope>
    <source>
        <strain evidence="7 8">N5-1-1-5</strain>
    </source>
</reference>
<dbReference type="Gene3D" id="2.60.40.680">
    <property type="match status" value="1"/>
</dbReference>
<evidence type="ECO:0000256" key="3">
    <source>
        <dbReference type="RuleBase" id="RU361173"/>
    </source>
</evidence>
<dbReference type="SUPFAM" id="SSF49265">
    <property type="entry name" value="Fibronectin type III"/>
    <property type="match status" value="3"/>
</dbReference>
<evidence type="ECO:0000256" key="1">
    <source>
        <dbReference type="ARBA" id="ARBA00016512"/>
    </source>
</evidence>
<dbReference type="InterPro" id="IPR002048">
    <property type="entry name" value="EF_hand_dom"/>
</dbReference>
<dbReference type="Gene3D" id="1.10.1330.10">
    <property type="entry name" value="Dockerin domain"/>
    <property type="match status" value="1"/>
</dbReference>
<dbReference type="PANTHER" id="PTHR31683:SF18">
    <property type="entry name" value="PECTATE LYASE 21-RELATED"/>
    <property type="match status" value="1"/>
</dbReference>
<protein>
    <recommendedName>
        <fullName evidence="1">Probable pectate lyase C</fullName>
    </recommendedName>
</protein>
<dbReference type="Gene3D" id="2.60.40.10">
    <property type="entry name" value="Immunoglobulins"/>
    <property type="match status" value="5"/>
</dbReference>
<name>A0ABT1YRP6_9BACL</name>
<dbReference type="InterPro" id="IPR013783">
    <property type="entry name" value="Ig-like_fold"/>
</dbReference>
<dbReference type="RefSeq" id="WP_258217258.1">
    <property type="nucleotide sequence ID" value="NZ_JANQBD010000031.1"/>
</dbReference>
<feature type="chain" id="PRO_5047097058" description="Probable pectate lyase C" evidence="4">
    <location>
        <begin position="29"/>
        <end position="1614"/>
    </location>
</feature>
<comment type="caution">
    <text evidence="7">The sequence shown here is derived from an EMBL/GenBank/DDBJ whole genome shotgun (WGS) entry which is preliminary data.</text>
</comment>
<dbReference type="SUPFAM" id="SSF49384">
    <property type="entry name" value="Carbohydrate-binding domain"/>
    <property type="match status" value="1"/>
</dbReference>
<dbReference type="CDD" id="cd08547">
    <property type="entry name" value="Type_II_cohesin"/>
    <property type="match status" value="1"/>
</dbReference>
<keyword evidence="8" id="KW-1185">Reference proteome</keyword>
<comment type="subcellular location">
    <subcellularLocation>
        <location evidence="3">Secreted</location>
    </subcellularLocation>
</comment>
<dbReference type="Gene3D" id="1.20.1270.90">
    <property type="entry name" value="AF1782-like"/>
    <property type="match status" value="1"/>
</dbReference>
<dbReference type="InterPro" id="IPR003961">
    <property type="entry name" value="FN3_dom"/>
</dbReference>
<keyword evidence="3" id="KW-0119">Carbohydrate metabolism</keyword>
<dbReference type="Pfam" id="PF00041">
    <property type="entry name" value="fn3"/>
    <property type="match status" value="1"/>
</dbReference>
<evidence type="ECO:0000256" key="4">
    <source>
        <dbReference type="SAM" id="SignalP"/>
    </source>
</evidence>
<dbReference type="SMART" id="SM00656">
    <property type="entry name" value="Amb_all"/>
    <property type="match status" value="1"/>
</dbReference>
<comment type="similarity">
    <text evidence="3">Belongs to the polysaccharide lyase 1 family.</text>
</comment>
<dbReference type="Gene3D" id="2.160.20.10">
    <property type="entry name" value="Single-stranded right-handed beta-helix, Pectin lyase-like"/>
    <property type="match status" value="1"/>
</dbReference>
<keyword evidence="3" id="KW-0624">Polysaccharide degradation</keyword>
<feature type="domain" description="Fibronectin type-III" evidence="6">
    <location>
        <begin position="329"/>
        <end position="418"/>
    </location>
</feature>
<dbReference type="PANTHER" id="PTHR31683">
    <property type="entry name" value="PECTATE LYASE 18-RELATED"/>
    <property type="match status" value="1"/>
</dbReference>
<feature type="domain" description="EF-hand" evidence="5">
    <location>
        <begin position="1590"/>
        <end position="1614"/>
    </location>
</feature>
<evidence type="ECO:0000313" key="7">
    <source>
        <dbReference type="EMBL" id="MCR8635712.1"/>
    </source>
</evidence>